<dbReference type="PROSITE" id="PS50921">
    <property type="entry name" value="ANTAR"/>
    <property type="match status" value="1"/>
</dbReference>
<feature type="modified residue" description="4-aspartylphosphate" evidence="1">
    <location>
        <position position="89"/>
    </location>
</feature>
<dbReference type="AlphaFoldDB" id="A0A7W6G8Q8"/>
<dbReference type="GO" id="GO:0003723">
    <property type="term" value="F:RNA binding"/>
    <property type="evidence" value="ECO:0007669"/>
    <property type="project" value="InterPro"/>
</dbReference>
<dbReference type="InterPro" id="IPR008327">
    <property type="entry name" value="Sig_transdc_resp-reg_antiterm"/>
</dbReference>
<dbReference type="InterPro" id="IPR036388">
    <property type="entry name" value="WH-like_DNA-bd_sf"/>
</dbReference>
<evidence type="ECO:0000313" key="4">
    <source>
        <dbReference type="EMBL" id="MBB3957658.1"/>
    </source>
</evidence>
<dbReference type="InterPro" id="IPR011006">
    <property type="entry name" value="CheY-like_superfamily"/>
</dbReference>
<proteinExistence type="predicted"/>
<dbReference type="InterPro" id="IPR005561">
    <property type="entry name" value="ANTAR"/>
</dbReference>
<feature type="domain" description="ANTAR" evidence="3">
    <location>
        <begin position="159"/>
        <end position="220"/>
    </location>
</feature>
<dbReference type="GO" id="GO:0000160">
    <property type="term" value="P:phosphorelay signal transduction system"/>
    <property type="evidence" value="ECO:0007669"/>
    <property type="project" value="InterPro"/>
</dbReference>
<keyword evidence="1" id="KW-0597">Phosphoprotein</keyword>
<feature type="domain" description="Response regulatory" evidence="2">
    <location>
        <begin position="39"/>
        <end position="153"/>
    </location>
</feature>
<accession>A0A7W6G8Q8</accession>
<organism evidence="4 5">
    <name type="scientific">Novosphingobium sediminicola</name>
    <dbReference type="NCBI Taxonomy" id="563162"/>
    <lineage>
        <taxon>Bacteria</taxon>
        <taxon>Pseudomonadati</taxon>
        <taxon>Pseudomonadota</taxon>
        <taxon>Alphaproteobacteria</taxon>
        <taxon>Sphingomonadales</taxon>
        <taxon>Sphingomonadaceae</taxon>
        <taxon>Novosphingobium</taxon>
    </lineage>
</organism>
<sequence length="230" mass="25518">MRQLRNKNAGFVSLMQEQIGNHAKPLALRPIRRHRESMRIAIIDESAVRASVMQEGLAQLGDCEIFVITERRGLVRRISEIDADIVLMDLGNPSRDVLEEYFAVSRVLARPIAMFVDDSDEESIGASIDAGVSAYVVDGFAPHRIRSILDLAIRRFHAFSRLQTELSVAQSKLAERESVDKAKRILMQTRGLGEPEAYAELRKTAMNQGKRIAEIADAVVTAHKLIGGAA</sequence>
<gene>
    <name evidence="4" type="ORF">GGR38_004632</name>
</gene>
<dbReference type="Gene3D" id="1.10.10.10">
    <property type="entry name" value="Winged helix-like DNA-binding domain superfamily/Winged helix DNA-binding domain"/>
    <property type="match status" value="1"/>
</dbReference>
<protein>
    <submittedName>
        <fullName evidence="4">Response regulator NasT</fullName>
    </submittedName>
</protein>
<dbReference type="Gene3D" id="3.40.50.2300">
    <property type="match status" value="1"/>
</dbReference>
<dbReference type="Proteomes" id="UP000548867">
    <property type="component" value="Unassembled WGS sequence"/>
</dbReference>
<name>A0A7W6G8Q8_9SPHN</name>
<keyword evidence="5" id="KW-1185">Reference proteome</keyword>
<dbReference type="Pfam" id="PF03861">
    <property type="entry name" value="ANTAR"/>
    <property type="match status" value="1"/>
</dbReference>
<evidence type="ECO:0000256" key="1">
    <source>
        <dbReference type="PROSITE-ProRule" id="PRU00169"/>
    </source>
</evidence>
<dbReference type="PROSITE" id="PS50110">
    <property type="entry name" value="RESPONSE_REGULATORY"/>
    <property type="match status" value="1"/>
</dbReference>
<dbReference type="InterPro" id="IPR001789">
    <property type="entry name" value="Sig_transdc_resp-reg_receiver"/>
</dbReference>
<dbReference type="SMART" id="SM01012">
    <property type="entry name" value="ANTAR"/>
    <property type="match status" value="1"/>
</dbReference>
<dbReference type="SUPFAM" id="SSF52172">
    <property type="entry name" value="CheY-like"/>
    <property type="match status" value="1"/>
</dbReference>
<evidence type="ECO:0000259" key="3">
    <source>
        <dbReference type="PROSITE" id="PS50921"/>
    </source>
</evidence>
<dbReference type="PIRSF" id="PIRSF036382">
    <property type="entry name" value="RR_antiterm"/>
    <property type="match status" value="1"/>
</dbReference>
<evidence type="ECO:0000313" key="5">
    <source>
        <dbReference type="Proteomes" id="UP000548867"/>
    </source>
</evidence>
<dbReference type="EMBL" id="JACIDX010000029">
    <property type="protein sequence ID" value="MBB3957658.1"/>
    <property type="molecule type" value="Genomic_DNA"/>
</dbReference>
<evidence type="ECO:0000259" key="2">
    <source>
        <dbReference type="PROSITE" id="PS50110"/>
    </source>
</evidence>
<reference evidence="4 5" key="1">
    <citation type="submission" date="2020-08" db="EMBL/GenBank/DDBJ databases">
        <title>Genomic Encyclopedia of Type Strains, Phase IV (KMG-IV): sequencing the most valuable type-strain genomes for metagenomic binning, comparative biology and taxonomic classification.</title>
        <authorList>
            <person name="Goeker M."/>
        </authorList>
    </citation>
    <scope>NUCLEOTIDE SEQUENCE [LARGE SCALE GENOMIC DNA]</scope>
    <source>
        <strain evidence="4 5">DSM 27057</strain>
    </source>
</reference>
<comment type="caution">
    <text evidence="4">The sequence shown here is derived from an EMBL/GenBank/DDBJ whole genome shotgun (WGS) entry which is preliminary data.</text>
</comment>